<dbReference type="NCBIfam" id="TIGR01549">
    <property type="entry name" value="HAD-SF-IA-v1"/>
    <property type="match status" value="1"/>
</dbReference>
<comment type="caution">
    <text evidence="6">The sequence shown here is derived from an EMBL/GenBank/DDBJ whole genome shotgun (WGS) entry which is preliminary data.</text>
</comment>
<dbReference type="PANTHER" id="PTHR19288">
    <property type="entry name" value="4-NITROPHENYLPHOSPHATASE-RELATED"/>
    <property type="match status" value="1"/>
</dbReference>
<dbReference type="GO" id="GO:0016787">
    <property type="term" value="F:hydrolase activity"/>
    <property type="evidence" value="ECO:0007669"/>
    <property type="project" value="UniProtKB-KW"/>
</dbReference>
<dbReference type="RefSeq" id="WP_194947127.1">
    <property type="nucleotide sequence ID" value="NZ_JACBGI020000001.1"/>
</dbReference>
<organism evidence="6 7">
    <name type="scientific">Thiomicrorhabdus heinhorstiae</name>
    <dbReference type="NCBI Taxonomy" id="2748010"/>
    <lineage>
        <taxon>Bacteria</taxon>
        <taxon>Pseudomonadati</taxon>
        <taxon>Pseudomonadota</taxon>
        <taxon>Gammaproteobacteria</taxon>
        <taxon>Thiotrichales</taxon>
        <taxon>Piscirickettsiaceae</taxon>
        <taxon>Thiomicrorhabdus</taxon>
    </lineage>
</organism>
<comment type="similarity">
    <text evidence="2">Belongs to the HAD-like hydrolase superfamily.</text>
</comment>
<evidence type="ECO:0000256" key="3">
    <source>
        <dbReference type="ARBA" id="ARBA00022723"/>
    </source>
</evidence>
<dbReference type="NCBIfam" id="TIGR01458">
    <property type="entry name" value="HAD-SF-IIA-hyp3"/>
    <property type="match status" value="1"/>
</dbReference>
<reference evidence="6 7" key="2">
    <citation type="submission" date="2020-11" db="EMBL/GenBank/DDBJ databases">
        <title>Sulfur oxidizing isolate from Hospital Hole Sinkhole.</title>
        <authorList>
            <person name="Scott K.M."/>
        </authorList>
    </citation>
    <scope>NUCLEOTIDE SEQUENCE [LARGE SCALE GENOMIC DNA]</scope>
    <source>
        <strain evidence="6 7">HH1</strain>
    </source>
</reference>
<dbReference type="Pfam" id="PF13344">
    <property type="entry name" value="Hydrolase_6"/>
    <property type="match status" value="1"/>
</dbReference>
<dbReference type="InterPro" id="IPR036412">
    <property type="entry name" value="HAD-like_sf"/>
</dbReference>
<proteinExistence type="inferred from homology"/>
<dbReference type="EMBL" id="JACBGI020000001">
    <property type="protein sequence ID" value="MBF6056756.1"/>
    <property type="molecule type" value="Genomic_DNA"/>
</dbReference>
<name>A0ABS0BSA3_9GAMM</name>
<accession>A0ABS0BSA3</accession>
<dbReference type="Proteomes" id="UP001193680">
    <property type="component" value="Unassembled WGS sequence"/>
</dbReference>
<evidence type="ECO:0000313" key="6">
    <source>
        <dbReference type="EMBL" id="MBF6056756.1"/>
    </source>
</evidence>
<dbReference type="SFLD" id="SFLDG01129">
    <property type="entry name" value="C1.5:_HAD__Beta-PGM__Phosphata"/>
    <property type="match status" value="1"/>
</dbReference>
<keyword evidence="3" id="KW-0479">Metal-binding</keyword>
<dbReference type="InterPro" id="IPR006357">
    <property type="entry name" value="HAD-SF_hydro_IIA"/>
</dbReference>
<dbReference type="Pfam" id="PF13242">
    <property type="entry name" value="Hydrolase_like"/>
    <property type="match status" value="1"/>
</dbReference>
<keyword evidence="4" id="KW-0460">Magnesium</keyword>
<evidence type="ECO:0000313" key="7">
    <source>
        <dbReference type="Proteomes" id="UP001193680"/>
    </source>
</evidence>
<dbReference type="PANTHER" id="PTHR19288:SF46">
    <property type="entry name" value="HALOACID DEHALOGENASE-LIKE HYDROLASE DOMAIN-CONTAINING PROTEIN 2"/>
    <property type="match status" value="1"/>
</dbReference>
<protein>
    <recommendedName>
        <fullName evidence="5">Haloacid dehalogenase-like hydrolase domain-containing protein 2</fullName>
    </recommendedName>
</protein>
<gene>
    <name evidence="6" type="ORF">H8792_000195</name>
</gene>
<evidence type="ECO:0000256" key="4">
    <source>
        <dbReference type="ARBA" id="ARBA00022842"/>
    </source>
</evidence>
<sequence>MRHPLSDSKLSHIKAVLLDLSGVLHEGQRRIDGALETLEWLRRQNYVLRFVTNTATQSHRQIYQKLKRMGFTLTDAELFTAPQAARQYLLKHHLNPLAIIHPNLKEDFSDLQTDRPDCVLLGDAQDDLNYRNLNQAFRLIEQGYPLIGIGKNKYFMDDDGLQLDAGAFIHALEWAGGCSAIIMGKPDPHFFAEVVDSTGFKADECLMVGDDVVSDVKGALDAGIAACQVKTGKFKESDLDLLPANAYLIESVRELPQLLQS</sequence>
<evidence type="ECO:0000256" key="2">
    <source>
        <dbReference type="ARBA" id="ARBA00007958"/>
    </source>
</evidence>
<keyword evidence="6" id="KW-0378">Hydrolase</keyword>
<dbReference type="Gene3D" id="3.40.50.1000">
    <property type="entry name" value="HAD superfamily/HAD-like"/>
    <property type="match status" value="2"/>
</dbReference>
<evidence type="ECO:0000256" key="5">
    <source>
        <dbReference type="ARBA" id="ARBA00039666"/>
    </source>
</evidence>
<dbReference type="InterPro" id="IPR006439">
    <property type="entry name" value="HAD-SF_hydro_IA"/>
</dbReference>
<dbReference type="SFLD" id="SFLDS00003">
    <property type="entry name" value="Haloacid_Dehalogenase"/>
    <property type="match status" value="1"/>
</dbReference>
<keyword evidence="7" id="KW-1185">Reference proteome</keyword>
<comment type="cofactor">
    <cofactor evidence="1">
        <name>Mg(2+)</name>
        <dbReference type="ChEBI" id="CHEBI:18420"/>
    </cofactor>
</comment>
<dbReference type="InterPro" id="IPR023214">
    <property type="entry name" value="HAD_sf"/>
</dbReference>
<dbReference type="NCBIfam" id="TIGR01460">
    <property type="entry name" value="HAD-SF-IIA"/>
    <property type="match status" value="1"/>
</dbReference>
<evidence type="ECO:0000256" key="1">
    <source>
        <dbReference type="ARBA" id="ARBA00001946"/>
    </source>
</evidence>
<dbReference type="InterPro" id="IPR006355">
    <property type="entry name" value="LHPP/HDHD2"/>
</dbReference>
<reference evidence="6 7" key="1">
    <citation type="submission" date="2020-06" db="EMBL/GenBank/DDBJ databases">
        <authorList>
            <person name="Scott K."/>
        </authorList>
    </citation>
    <scope>NUCLEOTIDE SEQUENCE [LARGE SCALE GENOMIC DNA]</scope>
    <source>
        <strain evidence="6 7">HH1</strain>
    </source>
</reference>
<dbReference type="SUPFAM" id="SSF56784">
    <property type="entry name" value="HAD-like"/>
    <property type="match status" value="1"/>
</dbReference>